<evidence type="ECO:0000313" key="1">
    <source>
        <dbReference type="EMBL" id="VFK11942.1"/>
    </source>
</evidence>
<dbReference type="EMBL" id="CAADFP010000054">
    <property type="protein sequence ID" value="VFK27849.1"/>
    <property type="molecule type" value="Genomic_DNA"/>
</dbReference>
<gene>
    <name evidence="1" type="ORF">BECKLPF1236A_GA0070988_100621</name>
    <name evidence="2" type="ORF">BECKLPF1236C_GA0070990_100543</name>
</gene>
<accession>A0A450XF37</accession>
<sequence>MALDPVPASAGMNLGFTKHEFHFTNALRRDHALSGSFASHVPRYTNR</sequence>
<dbReference type="AlphaFoldDB" id="A0A450XF37"/>
<protein>
    <submittedName>
        <fullName evidence="2">Uncharacterized protein</fullName>
    </submittedName>
</protein>
<dbReference type="EMBL" id="CAADFM010000062">
    <property type="protein sequence ID" value="VFK11942.1"/>
    <property type="molecule type" value="Genomic_DNA"/>
</dbReference>
<reference evidence="2" key="1">
    <citation type="submission" date="2019-02" db="EMBL/GenBank/DDBJ databases">
        <authorList>
            <person name="Gruber-Vodicka R. H."/>
            <person name="Seah K. B. B."/>
        </authorList>
    </citation>
    <scope>NUCLEOTIDE SEQUENCE</scope>
    <source>
        <strain evidence="1">BECK_S312</strain>
        <strain evidence="2">BECK_S426</strain>
    </source>
</reference>
<name>A0A450XF37_9GAMM</name>
<evidence type="ECO:0000313" key="2">
    <source>
        <dbReference type="EMBL" id="VFK27849.1"/>
    </source>
</evidence>
<proteinExistence type="predicted"/>
<organism evidence="2">
    <name type="scientific">Candidatus Kentrum sp. LPFa</name>
    <dbReference type="NCBI Taxonomy" id="2126335"/>
    <lineage>
        <taxon>Bacteria</taxon>
        <taxon>Pseudomonadati</taxon>
        <taxon>Pseudomonadota</taxon>
        <taxon>Gammaproteobacteria</taxon>
        <taxon>Candidatus Kentrum</taxon>
    </lineage>
</organism>